<dbReference type="Proteomes" id="UP000322918">
    <property type="component" value="Unassembled WGS sequence"/>
</dbReference>
<organism evidence="3 4">
    <name type="scientific">Arcticibacter tournemirensis</name>
    <dbReference type="NCBI Taxonomy" id="699437"/>
    <lineage>
        <taxon>Bacteria</taxon>
        <taxon>Pseudomonadati</taxon>
        <taxon>Bacteroidota</taxon>
        <taxon>Sphingobacteriia</taxon>
        <taxon>Sphingobacteriales</taxon>
        <taxon>Sphingobacteriaceae</taxon>
        <taxon>Arcticibacter</taxon>
    </lineage>
</organism>
<evidence type="ECO:0008006" key="5">
    <source>
        <dbReference type="Google" id="ProtNLM"/>
    </source>
</evidence>
<feature type="region of interest" description="Disordered" evidence="2">
    <location>
        <begin position="412"/>
        <end position="432"/>
    </location>
</feature>
<dbReference type="AlphaFoldDB" id="A0A5M9H1V7"/>
<dbReference type="OrthoDB" id="744378at2"/>
<accession>A0A5M9H1V7</accession>
<keyword evidence="1" id="KW-0175">Coiled coil</keyword>
<sequence length="432" mass="50316">MEDYLESPHIADTLIEYLVRKREEGYTNVIYNLDRPISCVGELECCKEKDVAQILEFYVLSPEEYSWTPIDVMIDRIKREQEAKIPPPPLEFSKYTSKTDNVMNKNNLENLRDELRELRFDKKLADEMQKNMEKNLSEFQLRTQLPGSKGEQVDFTLHFKQSGQSDYYFFNKYDVKLNKNPLEEGQKYLVISPGDQGKPVFRKFDNPNEAIDYFKGQKGNSELASGKDPAHRTTLATIENDKVNFVAKDFQKAFYTPAVAQTVYVEKGKGFTADQAANLIQGRAVYRDDLLNVGGIPYKAWVALDFDKPKDRFQNYQTRQFHDPSYGFDLSKTLDKFNIKELEDPAKRQKLEESLRNGNRPLITTVKEGQETKLFIEAVPRYSQVNFYQENGKPEKREQFIKDPSLEKTNVFDRKLDKEKDKEVTENQGMKL</sequence>
<evidence type="ECO:0000256" key="1">
    <source>
        <dbReference type="SAM" id="Coils"/>
    </source>
</evidence>
<evidence type="ECO:0000256" key="2">
    <source>
        <dbReference type="SAM" id="MobiDB-lite"/>
    </source>
</evidence>
<keyword evidence="4" id="KW-1185">Reference proteome</keyword>
<evidence type="ECO:0000313" key="4">
    <source>
        <dbReference type="Proteomes" id="UP000322918"/>
    </source>
</evidence>
<dbReference type="EMBL" id="VWNE01000026">
    <property type="protein sequence ID" value="KAA8480075.1"/>
    <property type="molecule type" value="Genomic_DNA"/>
</dbReference>
<gene>
    <name evidence="3" type="ORF">F1649_15755</name>
</gene>
<comment type="caution">
    <text evidence="3">The sequence shown here is derived from an EMBL/GenBank/DDBJ whole genome shotgun (WGS) entry which is preliminary data.</text>
</comment>
<proteinExistence type="predicted"/>
<feature type="compositionally biased region" description="Basic and acidic residues" evidence="2">
    <location>
        <begin position="412"/>
        <end position="425"/>
    </location>
</feature>
<dbReference type="RefSeq" id="WP_141814987.1">
    <property type="nucleotide sequence ID" value="NZ_VFPL01000001.1"/>
</dbReference>
<name>A0A5M9H1V7_9SPHI</name>
<reference evidence="3 4" key="1">
    <citation type="submission" date="2019-09" db="EMBL/GenBank/DDBJ databases">
        <title>Pararcticibacter amylolyticus gen. nov., sp. nov., isolated from a rottenly hemp rope, and reclassification of Pedobacter tournemirensis as Pararcticibacter tournemirensis comb. nov.</title>
        <authorList>
            <person name="Cai Y."/>
        </authorList>
    </citation>
    <scope>NUCLEOTIDE SEQUENCE [LARGE SCALE GENOMIC DNA]</scope>
    <source>
        <strain evidence="3 4">TF5-37.2-LB10</strain>
    </source>
</reference>
<evidence type="ECO:0000313" key="3">
    <source>
        <dbReference type="EMBL" id="KAA8480075.1"/>
    </source>
</evidence>
<protein>
    <recommendedName>
        <fullName evidence="5">DUF3945 domain-containing protein</fullName>
    </recommendedName>
</protein>
<feature type="coiled-coil region" evidence="1">
    <location>
        <begin position="101"/>
        <end position="128"/>
    </location>
</feature>